<dbReference type="EMBL" id="CARXXK010000002">
    <property type="protein sequence ID" value="CAI6356836.1"/>
    <property type="molecule type" value="Genomic_DNA"/>
</dbReference>
<evidence type="ECO:0000313" key="2">
    <source>
        <dbReference type="Proteomes" id="UP001160148"/>
    </source>
</evidence>
<dbReference type="Proteomes" id="UP001160148">
    <property type="component" value="Unassembled WGS sequence"/>
</dbReference>
<protein>
    <submittedName>
        <fullName evidence="1">Uncharacterized protein</fullName>
    </submittedName>
</protein>
<reference evidence="1 2" key="1">
    <citation type="submission" date="2023-01" db="EMBL/GenBank/DDBJ databases">
        <authorList>
            <person name="Whitehead M."/>
        </authorList>
    </citation>
    <scope>NUCLEOTIDE SEQUENCE [LARGE SCALE GENOMIC DNA]</scope>
</reference>
<organism evidence="1 2">
    <name type="scientific">Macrosiphum euphorbiae</name>
    <name type="common">potato aphid</name>
    <dbReference type="NCBI Taxonomy" id="13131"/>
    <lineage>
        <taxon>Eukaryota</taxon>
        <taxon>Metazoa</taxon>
        <taxon>Ecdysozoa</taxon>
        <taxon>Arthropoda</taxon>
        <taxon>Hexapoda</taxon>
        <taxon>Insecta</taxon>
        <taxon>Pterygota</taxon>
        <taxon>Neoptera</taxon>
        <taxon>Paraneoptera</taxon>
        <taxon>Hemiptera</taxon>
        <taxon>Sternorrhyncha</taxon>
        <taxon>Aphidomorpha</taxon>
        <taxon>Aphidoidea</taxon>
        <taxon>Aphididae</taxon>
        <taxon>Macrosiphini</taxon>
        <taxon>Macrosiphum</taxon>
    </lineage>
</organism>
<name>A0AAV0WLY2_9HEMI</name>
<evidence type="ECO:0000313" key="1">
    <source>
        <dbReference type="EMBL" id="CAI6356836.1"/>
    </source>
</evidence>
<sequence length="96" mass="11159">MKENICSKRYPRKPCRETQTGDDGYPEYKRSINDGGFTVRIKGLDLDNHWVVPYNPVLLRTFNCHINVEMCHSVKCIKYICKYVNKGSVYDRKPGG</sequence>
<dbReference type="PANTHER" id="PTHR10492:SF57">
    <property type="entry name" value="ATP-DEPENDENT DNA HELICASE"/>
    <property type="match status" value="1"/>
</dbReference>
<gene>
    <name evidence="1" type="ORF">MEUPH1_LOCUS12528</name>
</gene>
<proteinExistence type="predicted"/>
<accession>A0AAV0WLY2</accession>
<comment type="caution">
    <text evidence="1">The sequence shown here is derived from an EMBL/GenBank/DDBJ whole genome shotgun (WGS) entry which is preliminary data.</text>
</comment>
<dbReference type="AlphaFoldDB" id="A0AAV0WLY2"/>
<dbReference type="PANTHER" id="PTHR10492">
    <property type="match status" value="1"/>
</dbReference>
<keyword evidence="2" id="KW-1185">Reference proteome</keyword>